<sequence length="86" mass="10265">MYHIEEVQDTMNEKICNCCGRPIKYATSTGVYNDYLHITKSWGYFSKKDLNVDKFNICETCYDRWVHTFKIPIQTLIDENVFKNLE</sequence>
<accession>A0ACC8XG03</accession>
<evidence type="ECO:0000313" key="2">
    <source>
        <dbReference type="Proteomes" id="UP000188605"/>
    </source>
</evidence>
<comment type="caution">
    <text evidence="1">The sequence shown here is derived from an EMBL/GenBank/DDBJ whole genome shotgun (WGS) entry which is preliminary data.</text>
</comment>
<gene>
    <name evidence="1" type="ORF">AN396_01790</name>
</gene>
<organism evidence="1 2">
    <name type="scientific">Candidatus Epulonipiscium fishelsonii</name>
    <dbReference type="NCBI Taxonomy" id="77094"/>
    <lineage>
        <taxon>Bacteria</taxon>
        <taxon>Bacillati</taxon>
        <taxon>Bacillota</taxon>
        <taxon>Clostridia</taxon>
        <taxon>Lachnospirales</taxon>
        <taxon>Lachnospiraceae</taxon>
        <taxon>Candidatus Epulonipiscium</taxon>
    </lineage>
</organism>
<proteinExistence type="predicted"/>
<keyword evidence="2" id="KW-1185">Reference proteome</keyword>
<evidence type="ECO:0000313" key="1">
    <source>
        <dbReference type="EMBL" id="ONI42436.1"/>
    </source>
</evidence>
<name>A0ACC8XG03_9FIRM</name>
<reference evidence="1" key="1">
    <citation type="submission" date="2016-08" db="EMBL/GenBank/DDBJ databases">
        <authorList>
            <person name="Ngugi D.K."/>
            <person name="Miyake S."/>
            <person name="Stingl U."/>
        </authorList>
    </citation>
    <scope>NUCLEOTIDE SEQUENCE</scope>
    <source>
        <strain evidence="1">SCG-B11WGA-EpuloA1</strain>
    </source>
</reference>
<protein>
    <submittedName>
        <fullName evidence="1">Uncharacterized protein</fullName>
    </submittedName>
</protein>
<dbReference type="Proteomes" id="UP000188605">
    <property type="component" value="Unassembled WGS sequence"/>
</dbReference>
<dbReference type="EMBL" id="LJDB01000013">
    <property type="protein sequence ID" value="ONI42436.1"/>
    <property type="molecule type" value="Genomic_DNA"/>
</dbReference>